<evidence type="ECO:0000313" key="1">
    <source>
        <dbReference type="EMBL" id="EDK34617.1"/>
    </source>
</evidence>
<reference evidence="1 2" key="1">
    <citation type="journal article" date="2008" name="Proc. Natl. Acad. Sci. U.S.A.">
        <title>The genome of Clostridium kluyveri, a strict anaerobe with unique metabolic features.</title>
        <authorList>
            <person name="Seedorf H."/>
            <person name="Fricke W.F."/>
            <person name="Veith B."/>
            <person name="Brueggemann H."/>
            <person name="Liesegang H."/>
            <person name="Strittmatter A."/>
            <person name="Miethke M."/>
            <person name="Buckel W."/>
            <person name="Hinderberger J."/>
            <person name="Li F."/>
            <person name="Hagemeier C."/>
            <person name="Thauer R.K."/>
            <person name="Gottschalk G."/>
        </authorList>
    </citation>
    <scope>NUCLEOTIDE SEQUENCE [LARGE SCALE GENOMIC DNA]</scope>
    <source>
        <strain evidence="2">ATCC 8527 / DSM 555 / NCIMB 10680</strain>
    </source>
</reference>
<gene>
    <name evidence="1" type="ordered locus">CKL_2605</name>
</gene>
<dbReference type="AlphaFoldDB" id="A5N0H1"/>
<accession>A5N0H1</accession>
<evidence type="ECO:0000313" key="2">
    <source>
        <dbReference type="Proteomes" id="UP000002411"/>
    </source>
</evidence>
<dbReference type="Proteomes" id="UP000002411">
    <property type="component" value="Chromosome"/>
</dbReference>
<dbReference type="HOGENOM" id="CLU_2567811_0_0_9"/>
<keyword evidence="2" id="KW-1185">Reference proteome</keyword>
<organism evidence="1 2">
    <name type="scientific">Clostridium kluyveri (strain ATCC 8527 / DSM 555 / NBRC 12016 / NCIMB 10680 / K1)</name>
    <dbReference type="NCBI Taxonomy" id="431943"/>
    <lineage>
        <taxon>Bacteria</taxon>
        <taxon>Bacillati</taxon>
        <taxon>Bacillota</taxon>
        <taxon>Clostridia</taxon>
        <taxon>Eubacteriales</taxon>
        <taxon>Clostridiaceae</taxon>
        <taxon>Clostridium</taxon>
    </lineage>
</organism>
<protein>
    <submittedName>
        <fullName evidence="1">Uncharacterized protein</fullName>
    </submittedName>
</protein>
<name>A5N0H1_CLOK5</name>
<dbReference type="KEGG" id="ckl:CKL_2605"/>
<sequence length="81" mass="9291">MLFSIVLLTCANVTLRLTLQNVTFGSDYNIETHNAIMASYTPWAMISVILSKYTEEKSNKCRHENLNDISVEYMKQTKQQG</sequence>
<proteinExistence type="predicted"/>
<dbReference type="EMBL" id="CP000673">
    <property type="protein sequence ID" value="EDK34617.1"/>
    <property type="molecule type" value="Genomic_DNA"/>
</dbReference>